<name>A0A3N0V7R5_9GAMM</name>
<sequence>MVPARHQSGGCQQLLFSWAAGARLQGRCRCRRLRRHCPAARARMSYATYSDLVERESEDTIYAAADNDRDGELSAAELLAIDKALADATGEMNSYIGQRHDLPLPTAPVWAAQICIDIALYRLSRMADALTNELRQRYADAVAFLKRVSKGEAGLGLAAEATPPITAAGEIRGGEILVESQPRLFGRNRRGVR</sequence>
<evidence type="ECO:0000313" key="2">
    <source>
        <dbReference type="Proteomes" id="UP000282106"/>
    </source>
</evidence>
<comment type="caution">
    <text evidence="1">The sequence shown here is derived from an EMBL/GenBank/DDBJ whole genome shotgun (WGS) entry which is preliminary data.</text>
</comment>
<dbReference type="InParanoid" id="A0A3N0V7R5"/>
<protein>
    <submittedName>
        <fullName evidence="1">DUF1320 domain-containing protein</fullName>
    </submittedName>
</protein>
<gene>
    <name evidence="1" type="ORF">ED208_12645</name>
</gene>
<dbReference type="EMBL" id="RJVO01000006">
    <property type="protein sequence ID" value="ROH88661.1"/>
    <property type="molecule type" value="Genomic_DNA"/>
</dbReference>
<keyword evidence="2" id="KW-1185">Reference proteome</keyword>
<reference evidence="1 2" key="1">
    <citation type="submission" date="2018-10" db="EMBL/GenBank/DDBJ databases">
        <authorList>
            <person name="Chen W.-M."/>
        </authorList>
    </citation>
    <scope>NUCLEOTIDE SEQUENCE [LARGE SCALE GENOMIC DNA]</scope>
    <source>
        <strain evidence="1 2">THS-13</strain>
    </source>
</reference>
<dbReference type="Proteomes" id="UP000282106">
    <property type="component" value="Unassembled WGS sequence"/>
</dbReference>
<dbReference type="Pfam" id="PF07030">
    <property type="entry name" value="Phage_Mu_Gp36"/>
    <property type="match status" value="1"/>
</dbReference>
<evidence type="ECO:0000313" key="1">
    <source>
        <dbReference type="EMBL" id="ROH88661.1"/>
    </source>
</evidence>
<dbReference type="InterPro" id="IPR018247">
    <property type="entry name" value="EF_Hand_1_Ca_BS"/>
</dbReference>
<dbReference type="PROSITE" id="PS00018">
    <property type="entry name" value="EF_HAND_1"/>
    <property type="match status" value="1"/>
</dbReference>
<accession>A0A3N0V7R5</accession>
<proteinExistence type="predicted"/>
<dbReference type="AlphaFoldDB" id="A0A3N0V7R5"/>
<organism evidence="1 2">
    <name type="scientific">Stagnimonas aquatica</name>
    <dbReference type="NCBI Taxonomy" id="2689987"/>
    <lineage>
        <taxon>Bacteria</taxon>
        <taxon>Pseudomonadati</taxon>
        <taxon>Pseudomonadota</taxon>
        <taxon>Gammaproteobacteria</taxon>
        <taxon>Nevskiales</taxon>
        <taxon>Nevskiaceae</taxon>
        <taxon>Stagnimonas</taxon>
    </lineage>
</organism>
<dbReference type="InterPro" id="IPR009752">
    <property type="entry name" value="Phage_Mu_GpJ"/>
</dbReference>